<evidence type="ECO:0000256" key="4">
    <source>
        <dbReference type="ARBA" id="ARBA00013028"/>
    </source>
</evidence>
<evidence type="ECO:0000313" key="16">
    <source>
        <dbReference type="Proteomes" id="UP000295724"/>
    </source>
</evidence>
<dbReference type="UniPathway" id="UPA00050">
    <property type="reaction ID" value="UER00065"/>
</dbReference>
<comment type="cofactor">
    <cofactor evidence="1 12">
        <name>pyridoxal 5'-phosphate</name>
        <dbReference type="ChEBI" id="CHEBI:597326"/>
    </cofactor>
</comment>
<evidence type="ECO:0000256" key="8">
    <source>
        <dbReference type="ARBA" id="ARBA00022898"/>
    </source>
</evidence>
<dbReference type="InterPro" id="IPR051166">
    <property type="entry name" value="Threonine_Synthase"/>
</dbReference>
<comment type="pathway">
    <text evidence="2">Amino-acid biosynthesis; L-threonine biosynthesis; L-threonine from L-aspartate: step 5/5.</text>
</comment>
<evidence type="ECO:0000313" key="15">
    <source>
        <dbReference type="EMBL" id="TDR23443.1"/>
    </source>
</evidence>
<keyword evidence="16" id="KW-1185">Reference proteome</keyword>
<dbReference type="AlphaFoldDB" id="A0A4R6Y037"/>
<evidence type="ECO:0000256" key="9">
    <source>
        <dbReference type="ARBA" id="ARBA00023239"/>
    </source>
</evidence>
<keyword evidence="7" id="KW-0791">Threonine biosynthesis</keyword>
<dbReference type="GO" id="GO:0004795">
    <property type="term" value="F:threonine synthase activity"/>
    <property type="evidence" value="ECO:0007669"/>
    <property type="project" value="UniProtKB-UniRule"/>
</dbReference>
<dbReference type="InterPro" id="IPR000634">
    <property type="entry name" value="Ser/Thr_deHydtase_PyrdxlP-BS"/>
</dbReference>
<dbReference type="RefSeq" id="WP_099017914.1">
    <property type="nucleotide sequence ID" value="NZ_NIHB01000001.1"/>
</dbReference>
<dbReference type="Proteomes" id="UP000295724">
    <property type="component" value="Unassembled WGS sequence"/>
</dbReference>
<evidence type="ECO:0000256" key="7">
    <source>
        <dbReference type="ARBA" id="ARBA00022697"/>
    </source>
</evidence>
<keyword evidence="8 12" id="KW-0663">Pyridoxal phosphate</keyword>
<feature type="domain" description="Tryptophan synthase beta chain-like PALP" evidence="13">
    <location>
        <begin position="95"/>
        <end position="371"/>
    </location>
</feature>
<organism evidence="15 16">
    <name type="scientific">Marinicella litoralis</name>
    <dbReference type="NCBI Taxonomy" id="644220"/>
    <lineage>
        <taxon>Bacteria</taxon>
        <taxon>Pseudomonadati</taxon>
        <taxon>Pseudomonadota</taxon>
        <taxon>Gammaproteobacteria</taxon>
        <taxon>Lysobacterales</taxon>
        <taxon>Marinicellaceae</taxon>
        <taxon>Marinicella</taxon>
    </lineage>
</organism>
<dbReference type="Pfam" id="PF14821">
    <property type="entry name" value="Thr_synth_N"/>
    <property type="match status" value="1"/>
</dbReference>
<gene>
    <name evidence="15" type="ORF">C8D91_0304</name>
</gene>
<dbReference type="InterPro" id="IPR004450">
    <property type="entry name" value="Thr_synthase-like"/>
</dbReference>
<feature type="modified residue" description="N6-(pyridoxal phosphate)lysine" evidence="12">
    <location>
        <position position="105"/>
    </location>
</feature>
<sequence>MKLNNLKDPQQVVDYATAVKTGLGNNQGLFFPAKIPQLQNIDGLLAMPTLERNFHILKPLVHENIADDELRKIIAATYAFPSQLKTINQQTHCLELFHGPTLAFKDFGARFMANCLQHFAQQQSGQSEKITILTATSGDTGAAVAHAFHGLNNINVVILFPAGKISELQQKMFTTLSDNIRTVAIKGAFDDCQKLVKQCFDDRPLVQEVGLNSANSINVSRLFAQVCYYFDALAQLPIEQRSQAVVAVPSGNFGNLCAGIIAKTMGLPIKRFIASTNLNDTVPRYLQDGVWAPNKTVETLSNAMDVSKPNNWPRIEYLIESGQFDRELLTGLAVDESQTANTMQQLHQLGYISEPHAAVAYQGLQDSLTPDEVGVFLGTAHPAKFKSTVEDILKIELPLPPAIAACAQLPDLSKTIEPDYAALKQFLTA</sequence>
<comment type="catalytic activity">
    <reaction evidence="10">
        <text>O-phospho-L-homoserine + H2O = L-threonine + phosphate</text>
        <dbReference type="Rhea" id="RHEA:10840"/>
        <dbReference type="ChEBI" id="CHEBI:15377"/>
        <dbReference type="ChEBI" id="CHEBI:43474"/>
        <dbReference type="ChEBI" id="CHEBI:57590"/>
        <dbReference type="ChEBI" id="CHEBI:57926"/>
        <dbReference type="EC" id="4.2.3.1"/>
    </reaction>
</comment>
<evidence type="ECO:0000259" key="13">
    <source>
        <dbReference type="Pfam" id="PF00291"/>
    </source>
</evidence>
<evidence type="ECO:0000256" key="3">
    <source>
        <dbReference type="ARBA" id="ARBA00005517"/>
    </source>
</evidence>
<dbReference type="PANTHER" id="PTHR42690">
    <property type="entry name" value="THREONINE SYNTHASE FAMILY MEMBER"/>
    <property type="match status" value="1"/>
</dbReference>
<dbReference type="Pfam" id="PF00291">
    <property type="entry name" value="PALP"/>
    <property type="match status" value="1"/>
</dbReference>
<evidence type="ECO:0000256" key="11">
    <source>
        <dbReference type="NCBIfam" id="TIGR00260"/>
    </source>
</evidence>
<dbReference type="FunFam" id="3.40.50.1100:FF:000022">
    <property type="entry name" value="Threonine synthase"/>
    <property type="match status" value="1"/>
</dbReference>
<protein>
    <recommendedName>
        <fullName evidence="5 11">Threonine synthase</fullName>
        <ecNumber evidence="4 11">4.2.3.1</ecNumber>
    </recommendedName>
</protein>
<dbReference type="Gene3D" id="3.40.50.1100">
    <property type="match status" value="2"/>
</dbReference>
<evidence type="ECO:0000256" key="5">
    <source>
        <dbReference type="ARBA" id="ARBA00018679"/>
    </source>
</evidence>
<evidence type="ECO:0000256" key="2">
    <source>
        <dbReference type="ARBA" id="ARBA00004979"/>
    </source>
</evidence>
<evidence type="ECO:0000256" key="6">
    <source>
        <dbReference type="ARBA" id="ARBA00022605"/>
    </source>
</evidence>
<dbReference type="EMBL" id="SNZB01000001">
    <property type="protein sequence ID" value="TDR23443.1"/>
    <property type="molecule type" value="Genomic_DNA"/>
</dbReference>
<dbReference type="InterPro" id="IPR036052">
    <property type="entry name" value="TrpB-like_PALP_sf"/>
</dbReference>
<comment type="similarity">
    <text evidence="3">Belongs to the threonine synthase family.</text>
</comment>
<dbReference type="SUPFAM" id="SSF53686">
    <property type="entry name" value="Tryptophan synthase beta subunit-like PLP-dependent enzymes"/>
    <property type="match status" value="1"/>
</dbReference>
<evidence type="ECO:0000259" key="14">
    <source>
        <dbReference type="Pfam" id="PF14821"/>
    </source>
</evidence>
<evidence type="ECO:0000256" key="12">
    <source>
        <dbReference type="PIRSR" id="PIRSR604450-51"/>
    </source>
</evidence>
<feature type="domain" description="Threonine synthase N-terminal" evidence="14">
    <location>
        <begin position="10"/>
        <end position="78"/>
    </location>
</feature>
<dbReference type="EC" id="4.2.3.1" evidence="4 11"/>
<proteinExistence type="inferred from homology"/>
<reference evidence="15 16" key="1">
    <citation type="submission" date="2019-03" db="EMBL/GenBank/DDBJ databases">
        <title>Genomic Encyclopedia of Type Strains, Phase IV (KMG-IV): sequencing the most valuable type-strain genomes for metagenomic binning, comparative biology and taxonomic classification.</title>
        <authorList>
            <person name="Goeker M."/>
        </authorList>
    </citation>
    <scope>NUCLEOTIDE SEQUENCE [LARGE SCALE GENOMIC DNA]</scope>
    <source>
        <strain evidence="15 16">DSM 25488</strain>
    </source>
</reference>
<accession>A0A4R6Y037</accession>
<keyword evidence="6" id="KW-0028">Amino-acid biosynthesis</keyword>
<evidence type="ECO:0000256" key="1">
    <source>
        <dbReference type="ARBA" id="ARBA00001933"/>
    </source>
</evidence>
<dbReference type="GO" id="GO:0009088">
    <property type="term" value="P:threonine biosynthetic process"/>
    <property type="evidence" value="ECO:0007669"/>
    <property type="project" value="UniProtKB-UniRule"/>
</dbReference>
<keyword evidence="9" id="KW-0456">Lyase</keyword>
<dbReference type="PROSITE" id="PS00165">
    <property type="entry name" value="DEHYDRATASE_SER_THR"/>
    <property type="match status" value="1"/>
</dbReference>
<dbReference type="NCBIfam" id="TIGR00260">
    <property type="entry name" value="thrC"/>
    <property type="match status" value="1"/>
</dbReference>
<dbReference type="InterPro" id="IPR037158">
    <property type="entry name" value="Thr_synth_N_sf"/>
</dbReference>
<dbReference type="OrthoDB" id="9763107at2"/>
<evidence type="ECO:0000256" key="10">
    <source>
        <dbReference type="ARBA" id="ARBA00049144"/>
    </source>
</evidence>
<dbReference type="InterPro" id="IPR029144">
    <property type="entry name" value="Thr_synth_N"/>
</dbReference>
<comment type="caution">
    <text evidence="15">The sequence shown here is derived from an EMBL/GenBank/DDBJ whole genome shotgun (WGS) entry which is preliminary data.</text>
</comment>
<dbReference type="GO" id="GO:0030170">
    <property type="term" value="F:pyridoxal phosphate binding"/>
    <property type="evidence" value="ECO:0007669"/>
    <property type="project" value="InterPro"/>
</dbReference>
<dbReference type="Gene3D" id="3.90.1380.10">
    <property type="entry name" value="Threonine synthase, N-terminal domain"/>
    <property type="match status" value="1"/>
</dbReference>
<dbReference type="PANTHER" id="PTHR42690:SF1">
    <property type="entry name" value="THREONINE SYNTHASE-LIKE 2"/>
    <property type="match status" value="1"/>
</dbReference>
<dbReference type="InterPro" id="IPR001926">
    <property type="entry name" value="TrpB-like_PALP"/>
</dbReference>
<name>A0A4R6Y037_9GAMM</name>